<sequence>MSDIALVTVCLNLDSFGIIVDLSSAKCPRCFRACLASGRIA</sequence>
<protein>
    <submittedName>
        <fullName evidence="1">Uncharacterized protein</fullName>
    </submittedName>
</protein>
<accession>A0A2P2PUW6</accession>
<name>A0A2P2PUW6_RHIMU</name>
<organism evidence="1">
    <name type="scientific">Rhizophora mucronata</name>
    <name type="common">Asiatic mangrove</name>
    <dbReference type="NCBI Taxonomy" id="61149"/>
    <lineage>
        <taxon>Eukaryota</taxon>
        <taxon>Viridiplantae</taxon>
        <taxon>Streptophyta</taxon>
        <taxon>Embryophyta</taxon>
        <taxon>Tracheophyta</taxon>
        <taxon>Spermatophyta</taxon>
        <taxon>Magnoliopsida</taxon>
        <taxon>eudicotyledons</taxon>
        <taxon>Gunneridae</taxon>
        <taxon>Pentapetalae</taxon>
        <taxon>rosids</taxon>
        <taxon>fabids</taxon>
        <taxon>Malpighiales</taxon>
        <taxon>Rhizophoraceae</taxon>
        <taxon>Rhizophora</taxon>
    </lineage>
</organism>
<proteinExistence type="predicted"/>
<dbReference type="EMBL" id="GGEC01078036">
    <property type="protein sequence ID" value="MBX58520.1"/>
    <property type="molecule type" value="Transcribed_RNA"/>
</dbReference>
<dbReference type="AlphaFoldDB" id="A0A2P2PUW6"/>
<evidence type="ECO:0000313" key="1">
    <source>
        <dbReference type="EMBL" id="MBX58520.1"/>
    </source>
</evidence>
<reference evidence="1" key="1">
    <citation type="submission" date="2018-02" db="EMBL/GenBank/DDBJ databases">
        <title>Rhizophora mucronata_Transcriptome.</title>
        <authorList>
            <person name="Meera S.P."/>
            <person name="Sreeshan A."/>
            <person name="Augustine A."/>
        </authorList>
    </citation>
    <scope>NUCLEOTIDE SEQUENCE</scope>
    <source>
        <tissue evidence="1">Leaf</tissue>
    </source>
</reference>